<organism evidence="4 5">
    <name type="scientific">Knoellia remsis</name>
    <dbReference type="NCBI Taxonomy" id="407159"/>
    <lineage>
        <taxon>Bacteria</taxon>
        <taxon>Bacillati</taxon>
        <taxon>Actinomycetota</taxon>
        <taxon>Actinomycetes</taxon>
        <taxon>Micrococcales</taxon>
        <taxon>Intrasporangiaceae</taxon>
        <taxon>Knoellia</taxon>
    </lineage>
</organism>
<sequence length="256" mass="28001">MRGRTPLVLMYHGLGVVPRELDPAHLFVPVAAFAAQLDRLACKGFELIDESAYLDVLDGRAAHPRGVLVTFDDGYCSILEHAAPVLAQRDAPAICFVSPGLAGQSAAPAAAPAYQLMDDDEMRALAQTRVALGCHSWTHDSMVDMSDACLDEATTQARERMRQVLGRTPRTYAYPYGDHDARARQAVREAGFECAFATYTGGGRFAIPRIDVNAGDTPRTFDLKLQRAYPLARRALGHVPRVRSFVHDLVGHAERV</sequence>
<evidence type="ECO:0000259" key="3">
    <source>
        <dbReference type="PROSITE" id="PS51677"/>
    </source>
</evidence>
<dbReference type="GO" id="GO:0016810">
    <property type="term" value="F:hydrolase activity, acting on carbon-nitrogen (but not peptide) bonds"/>
    <property type="evidence" value="ECO:0007669"/>
    <property type="project" value="InterPro"/>
</dbReference>
<reference evidence="4 5" key="1">
    <citation type="submission" date="2018-03" db="EMBL/GenBank/DDBJ databases">
        <title>Genomic Encyclopedia of Archaeal and Bacterial Type Strains, Phase II (KMG-II): from individual species to whole genera.</title>
        <authorList>
            <person name="Goeker M."/>
        </authorList>
    </citation>
    <scope>NUCLEOTIDE SEQUENCE [LARGE SCALE GENOMIC DNA]</scope>
    <source>
        <strain evidence="4 5">ATCC BAA-1496</strain>
    </source>
</reference>
<dbReference type="AlphaFoldDB" id="A0A2T0V0G4"/>
<keyword evidence="2" id="KW-0732">Signal</keyword>
<dbReference type="InterPro" id="IPR051398">
    <property type="entry name" value="Polysacch_Deacetylase"/>
</dbReference>
<dbReference type="Pfam" id="PF01522">
    <property type="entry name" value="Polysacc_deac_1"/>
    <property type="match status" value="1"/>
</dbReference>
<comment type="caution">
    <text evidence="4">The sequence shown here is derived from an EMBL/GenBank/DDBJ whole genome shotgun (WGS) entry which is preliminary data.</text>
</comment>
<dbReference type="InterPro" id="IPR011330">
    <property type="entry name" value="Glyco_hydro/deAcase_b/a-brl"/>
</dbReference>
<evidence type="ECO:0000313" key="4">
    <source>
        <dbReference type="EMBL" id="PRY63675.1"/>
    </source>
</evidence>
<dbReference type="PANTHER" id="PTHR34216:SF3">
    <property type="entry name" value="POLY-BETA-1,6-N-ACETYL-D-GLUCOSAMINE N-DEACETYLASE"/>
    <property type="match status" value="1"/>
</dbReference>
<evidence type="ECO:0000313" key="5">
    <source>
        <dbReference type="Proteomes" id="UP000237822"/>
    </source>
</evidence>
<dbReference type="OrthoDB" id="2795102at2"/>
<dbReference type="GO" id="GO:0005576">
    <property type="term" value="C:extracellular region"/>
    <property type="evidence" value="ECO:0007669"/>
    <property type="project" value="UniProtKB-SubCell"/>
</dbReference>
<name>A0A2T0V0G4_9MICO</name>
<dbReference type="PROSITE" id="PS51677">
    <property type="entry name" value="NODB"/>
    <property type="match status" value="1"/>
</dbReference>
<dbReference type="GO" id="GO:0005975">
    <property type="term" value="P:carbohydrate metabolic process"/>
    <property type="evidence" value="ECO:0007669"/>
    <property type="project" value="InterPro"/>
</dbReference>
<dbReference type="InterPro" id="IPR002509">
    <property type="entry name" value="NODB_dom"/>
</dbReference>
<dbReference type="EMBL" id="PVTI01000001">
    <property type="protein sequence ID" value="PRY63675.1"/>
    <property type="molecule type" value="Genomic_DNA"/>
</dbReference>
<dbReference type="Proteomes" id="UP000237822">
    <property type="component" value="Unassembled WGS sequence"/>
</dbReference>
<dbReference type="Gene3D" id="3.20.20.370">
    <property type="entry name" value="Glycoside hydrolase/deacetylase"/>
    <property type="match status" value="1"/>
</dbReference>
<dbReference type="PANTHER" id="PTHR34216">
    <property type="match status" value="1"/>
</dbReference>
<evidence type="ECO:0000256" key="2">
    <source>
        <dbReference type="ARBA" id="ARBA00022729"/>
    </source>
</evidence>
<protein>
    <submittedName>
        <fullName evidence="4">Polysaccharide deacetylase</fullName>
    </submittedName>
</protein>
<feature type="domain" description="NodB homology" evidence="3">
    <location>
        <begin position="65"/>
        <end position="256"/>
    </location>
</feature>
<accession>A0A2T0V0G4</accession>
<gene>
    <name evidence="4" type="ORF">BCF74_10173</name>
</gene>
<evidence type="ECO:0000256" key="1">
    <source>
        <dbReference type="ARBA" id="ARBA00004613"/>
    </source>
</evidence>
<keyword evidence="5" id="KW-1185">Reference proteome</keyword>
<comment type="subcellular location">
    <subcellularLocation>
        <location evidence="1">Secreted</location>
    </subcellularLocation>
</comment>
<dbReference type="RefSeq" id="WP_106295981.1">
    <property type="nucleotide sequence ID" value="NZ_PVTI01000001.1"/>
</dbReference>
<dbReference type="SUPFAM" id="SSF88713">
    <property type="entry name" value="Glycoside hydrolase/deacetylase"/>
    <property type="match status" value="1"/>
</dbReference>
<dbReference type="CDD" id="cd10918">
    <property type="entry name" value="CE4_NodB_like_5s_6s"/>
    <property type="match status" value="1"/>
</dbReference>
<proteinExistence type="predicted"/>